<dbReference type="Proteomes" id="UP000010077">
    <property type="component" value="Chromosome"/>
</dbReference>
<evidence type="ECO:0000313" key="1">
    <source>
        <dbReference type="EMBL" id="AFX98949.1"/>
    </source>
</evidence>
<dbReference type="EMBL" id="CP003539">
    <property type="protein sequence ID" value="AFX98949.1"/>
    <property type="molecule type" value="Genomic_DNA"/>
</dbReference>
<dbReference type="HOGENOM" id="CLU_3197395_0_0_5"/>
<sequence>MYNKICLSNQYKLLFFNSNDYSFKDNEVTITQFYCLILNRTIILI</sequence>
<dbReference type="AlphaFoldDB" id="K7YR08"/>
<accession>K7YR08</accession>
<dbReference type="KEGG" id="thal:A1OE_764"/>
<keyword evidence="2" id="KW-1185">Reference proteome</keyword>
<proteinExistence type="predicted"/>
<name>K7YR08_9PROT</name>
<gene>
    <name evidence="1" type="ORF">A1OE_764</name>
</gene>
<reference evidence="1 2" key="1">
    <citation type="journal article" date="2012" name="Proc. Natl. Acad. Sci. U.S.A.">
        <title>Genome streamlining and chemical defense in a coral reef symbiosis.</title>
        <authorList>
            <person name="Kwan J.C."/>
            <person name="Donia M.S."/>
            <person name="Han A.W."/>
            <person name="Hirose E."/>
            <person name="Haygood M.G."/>
            <person name="Schmidt E.W."/>
        </authorList>
    </citation>
    <scope>NUCLEOTIDE SEQUENCE [LARGE SCALE GENOMIC DNA]</scope>
    <source>
        <strain evidence="1 2">L2</strain>
    </source>
</reference>
<evidence type="ECO:0000313" key="2">
    <source>
        <dbReference type="Proteomes" id="UP000010077"/>
    </source>
</evidence>
<organism evidence="1 2">
    <name type="scientific">Candidatus Endolissoclinum faulkneri L2</name>
    <dbReference type="NCBI Taxonomy" id="1193729"/>
    <lineage>
        <taxon>Bacteria</taxon>
        <taxon>Pseudomonadati</taxon>
        <taxon>Pseudomonadota</taxon>
        <taxon>Alphaproteobacteria</taxon>
        <taxon>Rhodospirillales</taxon>
        <taxon>Rhodospirillaceae</taxon>
        <taxon>Candidatus Endolissoclinum</taxon>
    </lineage>
</organism>
<protein>
    <submittedName>
        <fullName evidence="1">Uncharacterized protein</fullName>
    </submittedName>
</protein>